<evidence type="ECO:0000313" key="3">
    <source>
        <dbReference type="Proteomes" id="UP000017700"/>
    </source>
</evidence>
<dbReference type="EMBL" id="CP025084">
    <property type="protein sequence ID" value="AUH06727.1"/>
    <property type="molecule type" value="Genomic_DNA"/>
</dbReference>
<organism evidence="2 3">
    <name type="scientific">Serratia sp. (strain ATCC 39006)</name>
    <name type="common">Prodigiosinella confusarubida</name>
    <dbReference type="NCBI Taxonomy" id="104623"/>
    <lineage>
        <taxon>Bacteria</taxon>
        <taxon>Pseudomonadati</taxon>
        <taxon>Pseudomonadota</taxon>
        <taxon>Gammaproteobacteria</taxon>
        <taxon>Enterobacterales</taxon>
        <taxon>Pectobacteriaceae</taxon>
        <taxon>Prodigiosinella</taxon>
    </lineage>
</organism>
<keyword evidence="3" id="KW-1185">Reference proteome</keyword>
<proteinExistence type="predicted"/>
<reference evidence="2" key="2">
    <citation type="submission" date="2013-09" db="EMBL/GenBank/DDBJ databases">
        <authorList>
            <person name="Wang G."/>
            <person name="Yang Y."/>
            <person name="Su Y."/>
        </authorList>
    </citation>
    <scope>NUCLEOTIDE SEQUENCE</scope>
    <source>
        <strain evidence="2">ATCC 39006</strain>
    </source>
</reference>
<dbReference type="EMBL" id="CP025085">
    <property type="protein sequence ID" value="AUH02406.1"/>
    <property type="molecule type" value="Genomic_DNA"/>
</dbReference>
<dbReference type="STRING" id="104623.Ser39006_00074"/>
<name>A0A2I5TQ93_SERS3</name>
<gene>
    <name evidence="1" type="ORF">CWC46_04700</name>
    <name evidence="2" type="ORF">Ser39006_004700</name>
</gene>
<dbReference type="AlphaFoldDB" id="A0A2I5TQ93"/>
<evidence type="ECO:0000313" key="4">
    <source>
        <dbReference type="Proteomes" id="UP000233778"/>
    </source>
</evidence>
<reference evidence="2" key="4">
    <citation type="submission" date="2017-11" db="EMBL/GenBank/DDBJ databases">
        <title>Complete genome sequence of Serratia sp. ATCC 39006.</title>
        <authorList>
            <person name="Hampton H.G."/>
            <person name="Jackson S.A."/>
            <person name="Jauregui R."/>
            <person name="Poulter G.T.M."/>
            <person name="Salmond G.P.C."/>
            <person name="Fineran P.C."/>
        </authorList>
    </citation>
    <scope>NUCLEOTIDE SEQUENCE</scope>
    <source>
        <strain evidence="2">ATCC 39006</strain>
    </source>
</reference>
<accession>A0A2I5TQ93</accession>
<dbReference type="KEGG" id="sera:Ser39006_004700"/>
<evidence type="ECO:0000313" key="1">
    <source>
        <dbReference type="EMBL" id="AUH02406.1"/>
    </source>
</evidence>
<evidence type="ECO:0000313" key="2">
    <source>
        <dbReference type="EMBL" id="AUH06727.1"/>
    </source>
</evidence>
<reference evidence="1 4" key="3">
    <citation type="submission" date="2017-11" db="EMBL/GenBank/DDBJ databases">
        <title>Complete genome sequence of Serratia sp. ATCC 39006 LacA.</title>
        <authorList>
            <person name="Hampton H.G."/>
            <person name="Jackson S.A."/>
            <person name="Jauregui R."/>
            <person name="Poulter G.T.M."/>
            <person name="Salmond G.P.C."/>
            <person name="Fineran P.C."/>
        </authorList>
    </citation>
    <scope>NUCLEOTIDE SEQUENCE [LARGE SCALE GENOMIC DNA]</scope>
    <source>
        <strain evidence="1 4">ATCC 39006</strain>
    </source>
</reference>
<dbReference type="Proteomes" id="UP000017700">
    <property type="component" value="Chromosome"/>
</dbReference>
<sequence length="36" mass="4381">MIDVLVDEEGDSDWRETELESITYMRMQNYLQTQLK</sequence>
<reference evidence="2 3" key="1">
    <citation type="journal article" date="2013" name="Genome Announc.">
        <title>Draft genome sequence of Serratia sp. strain ATCC 39006, a model bacterium for analysis of the biosynthesis and regulation of prodigiosin, a carbapenem, and gas vesicles.</title>
        <authorList>
            <person name="Fineran P.C."/>
            <person name="Iglesias Cans M.C."/>
            <person name="Ramsay J.P."/>
            <person name="Wilf N.M."/>
            <person name="Cossyleon D."/>
            <person name="McNeil M.B."/>
            <person name="Williamson N.R."/>
            <person name="Monson R.E."/>
            <person name="Becher S.A."/>
            <person name="Stanton J.A."/>
            <person name="Brugger K."/>
            <person name="Brown S.D."/>
            <person name="Salmond G.P."/>
        </authorList>
    </citation>
    <scope>NUCLEOTIDE SEQUENCE [LARGE SCALE GENOMIC DNA]</scope>
    <source>
        <strain evidence="2">ATCC 39006</strain>
        <strain evidence="3">ATCC 39006 / SC 11482</strain>
    </source>
</reference>
<protein>
    <submittedName>
        <fullName evidence="2">Bacterioferritin</fullName>
    </submittedName>
</protein>
<dbReference type="KEGG" id="serq:CWC46_04700"/>
<dbReference type="Proteomes" id="UP000233778">
    <property type="component" value="Chromosome"/>
</dbReference>